<dbReference type="AlphaFoldDB" id="A0AAE0MXI0"/>
<evidence type="ECO:0008006" key="4">
    <source>
        <dbReference type="Google" id="ProtNLM"/>
    </source>
</evidence>
<organism evidence="2 3">
    <name type="scientific">Lasiosphaeria ovina</name>
    <dbReference type="NCBI Taxonomy" id="92902"/>
    <lineage>
        <taxon>Eukaryota</taxon>
        <taxon>Fungi</taxon>
        <taxon>Dikarya</taxon>
        <taxon>Ascomycota</taxon>
        <taxon>Pezizomycotina</taxon>
        <taxon>Sordariomycetes</taxon>
        <taxon>Sordariomycetidae</taxon>
        <taxon>Sordariales</taxon>
        <taxon>Lasiosphaeriaceae</taxon>
        <taxon>Lasiosphaeria</taxon>
    </lineage>
</organism>
<reference evidence="2" key="1">
    <citation type="journal article" date="2023" name="Mol. Phylogenet. Evol.">
        <title>Genome-scale phylogeny and comparative genomics of the fungal order Sordariales.</title>
        <authorList>
            <person name="Hensen N."/>
            <person name="Bonometti L."/>
            <person name="Westerberg I."/>
            <person name="Brannstrom I.O."/>
            <person name="Guillou S."/>
            <person name="Cros-Aarteil S."/>
            <person name="Calhoun S."/>
            <person name="Haridas S."/>
            <person name="Kuo A."/>
            <person name="Mondo S."/>
            <person name="Pangilinan J."/>
            <person name="Riley R."/>
            <person name="LaButti K."/>
            <person name="Andreopoulos B."/>
            <person name="Lipzen A."/>
            <person name="Chen C."/>
            <person name="Yan M."/>
            <person name="Daum C."/>
            <person name="Ng V."/>
            <person name="Clum A."/>
            <person name="Steindorff A."/>
            <person name="Ohm R.A."/>
            <person name="Martin F."/>
            <person name="Silar P."/>
            <person name="Natvig D.O."/>
            <person name="Lalanne C."/>
            <person name="Gautier V."/>
            <person name="Ament-Velasquez S.L."/>
            <person name="Kruys A."/>
            <person name="Hutchinson M.I."/>
            <person name="Powell A.J."/>
            <person name="Barry K."/>
            <person name="Miller A.N."/>
            <person name="Grigoriev I.V."/>
            <person name="Debuchy R."/>
            <person name="Gladieux P."/>
            <person name="Hiltunen Thoren M."/>
            <person name="Johannesson H."/>
        </authorList>
    </citation>
    <scope>NUCLEOTIDE SEQUENCE</scope>
    <source>
        <strain evidence="2">CBS 958.72</strain>
    </source>
</reference>
<gene>
    <name evidence="2" type="ORF">B0T24DRAFT_644431</name>
</gene>
<dbReference type="EMBL" id="JAULSN010000016">
    <property type="protein sequence ID" value="KAK3358468.1"/>
    <property type="molecule type" value="Genomic_DNA"/>
</dbReference>
<evidence type="ECO:0000256" key="1">
    <source>
        <dbReference type="SAM" id="MobiDB-lite"/>
    </source>
</evidence>
<protein>
    <recommendedName>
        <fullName evidence="4">Geranylgeranyl pyrophosphate synthetase</fullName>
    </recommendedName>
</protein>
<dbReference type="Proteomes" id="UP001287356">
    <property type="component" value="Unassembled WGS sequence"/>
</dbReference>
<evidence type="ECO:0000313" key="2">
    <source>
        <dbReference type="EMBL" id="KAK3358468.1"/>
    </source>
</evidence>
<keyword evidence="3" id="KW-1185">Reference proteome</keyword>
<feature type="compositionally biased region" description="Pro residues" evidence="1">
    <location>
        <begin position="364"/>
        <end position="380"/>
    </location>
</feature>
<reference evidence="2" key="2">
    <citation type="submission" date="2023-06" db="EMBL/GenBank/DDBJ databases">
        <authorList>
            <consortium name="Lawrence Berkeley National Laboratory"/>
            <person name="Haridas S."/>
            <person name="Hensen N."/>
            <person name="Bonometti L."/>
            <person name="Westerberg I."/>
            <person name="Brannstrom I.O."/>
            <person name="Guillou S."/>
            <person name="Cros-Aarteil S."/>
            <person name="Calhoun S."/>
            <person name="Kuo A."/>
            <person name="Mondo S."/>
            <person name="Pangilinan J."/>
            <person name="Riley R."/>
            <person name="Labutti K."/>
            <person name="Andreopoulos B."/>
            <person name="Lipzen A."/>
            <person name="Chen C."/>
            <person name="Yanf M."/>
            <person name="Daum C."/>
            <person name="Ng V."/>
            <person name="Clum A."/>
            <person name="Steindorff A."/>
            <person name="Ohm R."/>
            <person name="Martin F."/>
            <person name="Silar P."/>
            <person name="Natvig D."/>
            <person name="Lalanne C."/>
            <person name="Gautier V."/>
            <person name="Ament-Velasquez S.L."/>
            <person name="Kruys A."/>
            <person name="Hutchinson M.I."/>
            <person name="Powell A.J."/>
            <person name="Barry K."/>
            <person name="Miller A.N."/>
            <person name="Grigoriev I.V."/>
            <person name="Debuchy R."/>
            <person name="Gladieux P."/>
            <person name="Thoren M.H."/>
            <person name="Johannesson H."/>
        </authorList>
    </citation>
    <scope>NUCLEOTIDE SEQUENCE</scope>
    <source>
        <strain evidence="2">CBS 958.72</strain>
    </source>
</reference>
<evidence type="ECO:0000313" key="3">
    <source>
        <dbReference type="Proteomes" id="UP001287356"/>
    </source>
</evidence>
<feature type="compositionally biased region" description="Pro residues" evidence="1">
    <location>
        <begin position="329"/>
        <end position="339"/>
    </location>
</feature>
<proteinExistence type="predicted"/>
<comment type="caution">
    <text evidence="2">The sequence shown here is derived from an EMBL/GenBank/DDBJ whole genome shotgun (WGS) entry which is preliminary data.</text>
</comment>
<dbReference type="PANTHER" id="PTHR35179">
    <property type="entry name" value="PROTEIN CBG02620"/>
    <property type="match status" value="1"/>
</dbReference>
<dbReference type="PANTHER" id="PTHR35179:SF2">
    <property type="entry name" value="START DOMAIN-CONTAINING PROTEIN"/>
    <property type="match status" value="1"/>
</dbReference>
<name>A0AAE0MXI0_9PEZI</name>
<sequence>MAYVARKPASYPEIDLNVSKNSRSPCGHLVNNSPCITPGCDFSHDAWLVRRWQDRPQRPCHKGGTCPHLQAGCCLYYHPKSHLRYRDNAVTTGLASEPLEVLPLSTLVAEKTISIEDRGDLASFNKLSDGEIVVPGSPPFFSPLTHAVEVKLDSHNRELQPGYPHYAHAFEPLLRSVETMAPGFNVLGAAEIVSNASNLRKMFHTFSNQKRLTERYDLEWRHNTLFVSKWTGDPSLRSSLGHGAGFEKETCRYGTDDDDMLHRSASHHRVVRYRFAGLELVVQSEVDAYYCECVHPTTSAPRPIPAGSPNTRLAAGSGMNRPWRRLSPPTTPSSSPPSPGWFSPTSRNSFSRHSPPSPTTFTAPPSPPLPPPTTTPPSSPPRQGRFSFLALALDDPGDSPSYTALQASIPHLRLPASSPTLHTHRWHGRDVPSACLLEVKTHRASNKPMFAPEAQLYFSRRRLLYVAQHRAGVFVPGPTSAVLHDYGVDGGLELWERRAENQAVLGRLAALLRLLRERVGVMAEERPGVRVSLVCEADGSGDEGGVSAALYLRTDGVSLLPDTV</sequence>
<feature type="region of interest" description="Disordered" evidence="1">
    <location>
        <begin position="299"/>
        <end position="384"/>
    </location>
</feature>
<accession>A0AAE0MXI0</accession>